<sequence>MQAEVNTSFGDIDAPLCFPGVPPLRPTGELPENAFDRDNEVYRKFLNAFSRILESRGILTNTFEWLEARAVAALRDGACVPGRLTPPVYCVRPLVSGGGGEVTKHACLEWLDAQPESSVVSLCFGSM</sequence>
<dbReference type="GO" id="GO:0035251">
    <property type="term" value="F:UDP-glucosyltransferase activity"/>
    <property type="evidence" value="ECO:0007669"/>
    <property type="project" value="InterPro"/>
</dbReference>
<evidence type="ECO:0000313" key="2">
    <source>
        <dbReference type="Proteomes" id="UP000095767"/>
    </source>
</evidence>
<accession>A0A1E5VUY2</accession>
<evidence type="ECO:0000313" key="1">
    <source>
        <dbReference type="EMBL" id="OEL28936.1"/>
    </source>
</evidence>
<dbReference type="AlphaFoldDB" id="A0A1E5VUY2"/>
<reference evidence="1 2" key="1">
    <citation type="submission" date="2016-09" db="EMBL/GenBank/DDBJ databases">
        <title>The draft genome of Dichanthelium oligosanthes: A C3 panicoid grass species.</title>
        <authorList>
            <person name="Studer A.J."/>
            <person name="Schnable J.C."/>
            <person name="Brutnell T.P."/>
        </authorList>
    </citation>
    <scope>NUCLEOTIDE SEQUENCE [LARGE SCALE GENOMIC DNA]</scope>
    <source>
        <strain evidence="2">cv. Kellogg 1175</strain>
        <tissue evidence="1">Leaf</tissue>
    </source>
</reference>
<name>A0A1E5VUY2_9POAL</name>
<dbReference type="SUPFAM" id="SSF53756">
    <property type="entry name" value="UDP-Glycosyltransferase/glycogen phosphorylase"/>
    <property type="match status" value="1"/>
</dbReference>
<organism evidence="1 2">
    <name type="scientific">Dichanthelium oligosanthes</name>
    <dbReference type="NCBI Taxonomy" id="888268"/>
    <lineage>
        <taxon>Eukaryota</taxon>
        <taxon>Viridiplantae</taxon>
        <taxon>Streptophyta</taxon>
        <taxon>Embryophyta</taxon>
        <taxon>Tracheophyta</taxon>
        <taxon>Spermatophyta</taxon>
        <taxon>Magnoliopsida</taxon>
        <taxon>Liliopsida</taxon>
        <taxon>Poales</taxon>
        <taxon>Poaceae</taxon>
        <taxon>PACMAD clade</taxon>
        <taxon>Panicoideae</taxon>
        <taxon>Panicodae</taxon>
        <taxon>Paniceae</taxon>
        <taxon>Dichantheliinae</taxon>
        <taxon>Dichanthelium</taxon>
    </lineage>
</organism>
<comment type="caution">
    <text evidence="1">The sequence shown here is derived from an EMBL/GenBank/DDBJ whole genome shotgun (WGS) entry which is preliminary data.</text>
</comment>
<gene>
    <name evidence="1" type="ORF">BAE44_0010045</name>
</gene>
<dbReference type="InterPro" id="IPR050481">
    <property type="entry name" value="UDP-glycosyltransf_plant"/>
</dbReference>
<dbReference type="STRING" id="888268.A0A1E5VUY2"/>
<protein>
    <submittedName>
        <fullName evidence="1">Anthocyanidin 5,3-O-glucosyltransferase</fullName>
    </submittedName>
</protein>
<dbReference type="Gene3D" id="3.40.50.2000">
    <property type="entry name" value="Glycogen Phosphorylase B"/>
    <property type="match status" value="2"/>
</dbReference>
<keyword evidence="2" id="KW-1185">Reference proteome</keyword>
<keyword evidence="1" id="KW-0808">Transferase</keyword>
<proteinExistence type="predicted"/>
<dbReference type="Proteomes" id="UP000095767">
    <property type="component" value="Unassembled WGS sequence"/>
</dbReference>
<dbReference type="PANTHER" id="PTHR48048:SF75">
    <property type="entry name" value="GLYCOSYLTRANSFERASE"/>
    <property type="match status" value="1"/>
</dbReference>
<dbReference type="OrthoDB" id="655541at2759"/>
<dbReference type="PANTHER" id="PTHR48048">
    <property type="entry name" value="GLYCOSYLTRANSFERASE"/>
    <property type="match status" value="1"/>
</dbReference>
<feature type="non-terminal residue" evidence="1">
    <location>
        <position position="127"/>
    </location>
</feature>
<dbReference type="EMBL" id="LWDX02028821">
    <property type="protein sequence ID" value="OEL28936.1"/>
    <property type="molecule type" value="Genomic_DNA"/>
</dbReference>